<keyword evidence="2" id="KW-1133">Transmembrane helix</keyword>
<dbReference type="Gene3D" id="2.160.20.80">
    <property type="entry name" value="E3 ubiquitin-protein ligase SopA"/>
    <property type="match status" value="1"/>
</dbReference>
<organism evidence="3 4">
    <name type="scientific">Nocardiopsis sinuspersici</name>
    <dbReference type="NCBI Taxonomy" id="501010"/>
    <lineage>
        <taxon>Bacteria</taxon>
        <taxon>Bacillati</taxon>
        <taxon>Actinomycetota</taxon>
        <taxon>Actinomycetes</taxon>
        <taxon>Streptosporangiales</taxon>
        <taxon>Nocardiopsidaceae</taxon>
        <taxon>Nocardiopsis</taxon>
    </lineage>
</organism>
<keyword evidence="4" id="KW-1185">Reference proteome</keyword>
<proteinExistence type="predicted"/>
<feature type="compositionally biased region" description="Basic and acidic residues" evidence="1">
    <location>
        <begin position="284"/>
        <end position="306"/>
    </location>
</feature>
<feature type="transmembrane region" description="Helical" evidence="2">
    <location>
        <begin position="69"/>
        <end position="86"/>
    </location>
</feature>
<name>A0A1V3BWF8_9ACTN</name>
<dbReference type="EMBL" id="MCOK01000001">
    <property type="protein sequence ID" value="OOC52450.1"/>
    <property type="molecule type" value="Genomic_DNA"/>
</dbReference>
<dbReference type="STRING" id="501010.NOSIN_00205"/>
<evidence type="ECO:0000256" key="2">
    <source>
        <dbReference type="SAM" id="Phobius"/>
    </source>
</evidence>
<evidence type="ECO:0000256" key="1">
    <source>
        <dbReference type="SAM" id="MobiDB-lite"/>
    </source>
</evidence>
<feature type="transmembrane region" description="Helical" evidence="2">
    <location>
        <begin position="107"/>
        <end position="129"/>
    </location>
</feature>
<evidence type="ECO:0000313" key="3">
    <source>
        <dbReference type="EMBL" id="OOC52450.1"/>
    </source>
</evidence>
<dbReference type="RefSeq" id="WP_077688793.1">
    <property type="nucleotide sequence ID" value="NZ_MCOK01000001.1"/>
</dbReference>
<dbReference type="Proteomes" id="UP000189004">
    <property type="component" value="Unassembled WGS sequence"/>
</dbReference>
<reference evidence="4" key="1">
    <citation type="submission" date="2016-08" db="EMBL/GenBank/DDBJ databases">
        <authorList>
            <person name="Tokovenko B."/>
            <person name="Kalinowski J."/>
        </authorList>
    </citation>
    <scope>NUCLEOTIDE SEQUENCE [LARGE SCALE GENOMIC DNA]</scope>
    <source>
        <strain evidence="4">UTMC102</strain>
    </source>
</reference>
<gene>
    <name evidence="3" type="ORF">NOSIN_00205</name>
</gene>
<accession>A0A1V3BWF8</accession>
<comment type="caution">
    <text evidence="3">The sequence shown here is derived from an EMBL/GenBank/DDBJ whole genome shotgun (WGS) entry which is preliminary data.</text>
</comment>
<sequence>MTSDGLPPTTPPSHAGALQSVRDGADRLLALVRGSPVRSGAVLGALLLIGVAGAPLVDRAWEVFWSRPHAGRLVLCAVGLVVIVTATMRRSRLQIRQRAEQARLGSVIAVAWAVVIAVVGLLVAGAWWVMGAPTPTFPDPLPPRALDALATRAFAIVAGLGAAALLVIHYRRQRTTEADAIRAEAANVRAEKAAEREVTKLFNERFTAAYTELGSEHAAVRLGAVHALAHLADDAPSEKEVQMVIDVLCAYLRMPYTSRPDEPSGPPDQSVLPAASPTTTADLGRLRNTEHDAQREEQQTAQEEHRRQVLEFESFQQVRHTIIRIIGNHLREPTRWRGKNYDFTGVVFDGGDLSGAHFSGGRVDFSGARFFSGTVDFGWARFSGGEVDFFGTEFSGGTVDFRRARFSGGTVDFRGARFSGGTVNFAGARFSDGTVNFIGAQFSDGEVILIGAQFSGGMVDFGEARFSDGTVNFRGARFSDGTVDFFGTEFSGGTVNFAGARFSGGMVIFFGAWFSGGTVDFRTAELSGGTVDFSGARFFSGRVGFSGARFFGGTVDFRTAEFSGWTVDFFGAQSSGGAVDFGWAGFSGDLDDFEHARGTCPVGLREAQTQATPGVLLFPEAWGQRPGQEDSNASVTEPPAPSNP</sequence>
<feature type="region of interest" description="Disordered" evidence="1">
    <location>
        <begin position="258"/>
        <end position="306"/>
    </location>
</feature>
<evidence type="ECO:0008006" key="5">
    <source>
        <dbReference type="Google" id="ProtNLM"/>
    </source>
</evidence>
<evidence type="ECO:0000313" key="4">
    <source>
        <dbReference type="Proteomes" id="UP000189004"/>
    </source>
</evidence>
<feature type="region of interest" description="Disordered" evidence="1">
    <location>
        <begin position="621"/>
        <end position="644"/>
    </location>
</feature>
<keyword evidence="2" id="KW-0472">Membrane</keyword>
<feature type="transmembrane region" description="Helical" evidence="2">
    <location>
        <begin position="37"/>
        <end position="57"/>
    </location>
</feature>
<feature type="transmembrane region" description="Helical" evidence="2">
    <location>
        <begin position="149"/>
        <end position="168"/>
    </location>
</feature>
<keyword evidence="2" id="KW-0812">Transmembrane</keyword>
<protein>
    <recommendedName>
        <fullName evidence="5">Pentapeptide repeat-containing protein</fullName>
    </recommendedName>
</protein>
<dbReference type="AlphaFoldDB" id="A0A1V3BWF8"/>